<dbReference type="GO" id="GO:0016987">
    <property type="term" value="F:sigma factor activity"/>
    <property type="evidence" value="ECO:0007669"/>
    <property type="project" value="InterPro"/>
</dbReference>
<dbReference type="GO" id="GO:0006352">
    <property type="term" value="P:DNA-templated transcription initiation"/>
    <property type="evidence" value="ECO:0007669"/>
    <property type="project" value="InterPro"/>
</dbReference>
<accession>A0A1Y5PWU9</accession>
<dbReference type="InterPro" id="IPR013324">
    <property type="entry name" value="RNA_pol_sigma_r3/r4-like"/>
</dbReference>
<dbReference type="InterPro" id="IPR032710">
    <property type="entry name" value="NTF2-like_dom_sf"/>
</dbReference>
<dbReference type="NCBIfam" id="NF007214">
    <property type="entry name" value="PRK09636.1"/>
    <property type="match status" value="1"/>
</dbReference>
<sequence length="291" mass="31748">MTPGGIRSAVDAAEAAASFDPLRPLLTRVAYRMLGSVADAEDVVQDAYIRWLGTDRGAVREPAAFLRRTVTRLCLDQIKSARSTRETYIGPWLPDPLVEEEEADDVTLPLMLALERLSPLERAAFLLHDVFGVGFDEVAKTIDRDPAAARQLAARARTHVRDARPRYKLEKEKGLEIANAFFAASRSGDMGALGALLAADVGMWTDGGGKRPAAMEPVLGYDIVLKLHRSLAVLFGKYGSSLVHTGMINGLPGFVTREADGELQTTALEIEDGKVTGIYVMRNPDKLRHVH</sequence>
<organism evidence="4">
    <name type="scientific">uncultured Sphingopyxis sp</name>
    <dbReference type="NCBI Taxonomy" id="310581"/>
    <lineage>
        <taxon>Bacteria</taxon>
        <taxon>Pseudomonadati</taxon>
        <taxon>Pseudomonadota</taxon>
        <taxon>Alphaproteobacteria</taxon>
        <taxon>Sphingomonadales</taxon>
        <taxon>Sphingomonadaceae</taxon>
        <taxon>Sphingopyxis</taxon>
        <taxon>environmental samples</taxon>
    </lineage>
</organism>
<dbReference type="KEGG" id="sphu:SPPYR_0584"/>
<comment type="subunit">
    <text evidence="1">Interacts transiently with the RNA polymerase catalytic core formed by RpoA, RpoB, RpoC and RpoZ (2 alpha, 1 beta, 1 beta' and 1 omega subunit) to form the RNA polymerase holoenzyme that can initiate transcription.</text>
</comment>
<protein>
    <submittedName>
        <fullName evidence="4">RNA polymerase, sigma-24 subunit, ECF subfamily</fullName>
    </submittedName>
</protein>
<dbReference type="SUPFAM" id="SSF88659">
    <property type="entry name" value="Sigma3 and sigma4 domains of RNA polymerase sigma factors"/>
    <property type="match status" value="1"/>
</dbReference>
<dbReference type="PANTHER" id="PTHR30173">
    <property type="entry name" value="SIGMA 19 FACTOR"/>
    <property type="match status" value="1"/>
</dbReference>
<dbReference type="Gene3D" id="1.10.1740.10">
    <property type="match status" value="1"/>
</dbReference>
<dbReference type="GO" id="GO:0003677">
    <property type="term" value="F:DNA binding"/>
    <property type="evidence" value="ECO:0007669"/>
    <property type="project" value="InterPro"/>
</dbReference>
<feature type="domain" description="RNA polymerase sigma-70 region 2" evidence="2">
    <location>
        <begin position="21"/>
        <end position="83"/>
    </location>
</feature>
<gene>
    <name evidence="4" type="ORF">SPPYR_0584</name>
</gene>
<dbReference type="EMBL" id="LT598653">
    <property type="protein sequence ID" value="SBV31704.1"/>
    <property type="molecule type" value="Genomic_DNA"/>
</dbReference>
<dbReference type="InterPro" id="IPR036388">
    <property type="entry name" value="WH-like_DNA-bd_sf"/>
</dbReference>
<dbReference type="Pfam" id="PF04542">
    <property type="entry name" value="Sigma70_r2"/>
    <property type="match status" value="1"/>
</dbReference>
<name>A0A1Y5PWU9_9SPHN</name>
<dbReference type="AlphaFoldDB" id="A0A1Y5PWU9"/>
<dbReference type="RefSeq" id="WP_295323503.1">
    <property type="nucleotide sequence ID" value="NZ_LT598653.1"/>
</dbReference>
<dbReference type="Pfam" id="PF08281">
    <property type="entry name" value="Sigma70_r4_2"/>
    <property type="match status" value="1"/>
</dbReference>
<dbReference type="InterPro" id="IPR013325">
    <property type="entry name" value="RNA_pol_sigma_r2"/>
</dbReference>
<evidence type="ECO:0000313" key="4">
    <source>
        <dbReference type="EMBL" id="SBV31704.1"/>
    </source>
</evidence>
<dbReference type="InterPro" id="IPR007627">
    <property type="entry name" value="RNA_pol_sigma70_r2"/>
</dbReference>
<dbReference type="SUPFAM" id="SSF88946">
    <property type="entry name" value="Sigma2 domain of RNA polymerase sigma factors"/>
    <property type="match status" value="1"/>
</dbReference>
<proteinExistence type="predicted"/>
<dbReference type="SUPFAM" id="SSF54427">
    <property type="entry name" value="NTF2-like"/>
    <property type="match status" value="1"/>
</dbReference>
<feature type="domain" description="RNA polymerase sigma factor 70 region 4 type 2" evidence="3">
    <location>
        <begin position="110"/>
        <end position="159"/>
    </location>
</feature>
<dbReference type="InterPro" id="IPR052704">
    <property type="entry name" value="ECF_Sigma-70_Domain"/>
</dbReference>
<evidence type="ECO:0000259" key="2">
    <source>
        <dbReference type="Pfam" id="PF04542"/>
    </source>
</evidence>
<dbReference type="PANTHER" id="PTHR30173:SF36">
    <property type="entry name" value="ECF RNA POLYMERASE SIGMA FACTOR SIGJ"/>
    <property type="match status" value="1"/>
</dbReference>
<dbReference type="Gene3D" id="1.10.10.10">
    <property type="entry name" value="Winged helix-like DNA-binding domain superfamily/Winged helix DNA-binding domain"/>
    <property type="match status" value="1"/>
</dbReference>
<evidence type="ECO:0000259" key="3">
    <source>
        <dbReference type="Pfam" id="PF08281"/>
    </source>
</evidence>
<evidence type="ECO:0000256" key="1">
    <source>
        <dbReference type="ARBA" id="ARBA00011344"/>
    </source>
</evidence>
<dbReference type="InterPro" id="IPR013249">
    <property type="entry name" value="RNA_pol_sigma70_r4_t2"/>
</dbReference>
<reference evidence="4" key="1">
    <citation type="submission" date="2016-03" db="EMBL/GenBank/DDBJ databases">
        <authorList>
            <person name="Ploux O."/>
        </authorList>
    </citation>
    <scope>NUCLEOTIDE SEQUENCE</scope>
    <source>
        <strain evidence="4">UC10</strain>
    </source>
</reference>